<comment type="caution">
    <text evidence="9">The sequence shown here is derived from an EMBL/GenBank/DDBJ whole genome shotgun (WGS) entry which is preliminary data.</text>
</comment>
<dbReference type="EMBL" id="UIXM01000007">
    <property type="protein sequence ID" value="SVS26129.1"/>
    <property type="molecule type" value="Genomic_DNA"/>
</dbReference>
<keyword evidence="5" id="KW-0281">Fimbrium</keyword>
<gene>
    <name evidence="9" type="primary">fimA_5</name>
    <name evidence="9" type="ORF">SAMEA3649733_02815</name>
</gene>
<keyword evidence="3 7" id="KW-0732">Signal</keyword>
<evidence type="ECO:0000313" key="10">
    <source>
        <dbReference type="Proteomes" id="UP000259497"/>
    </source>
</evidence>
<evidence type="ECO:0000256" key="5">
    <source>
        <dbReference type="ARBA" id="ARBA00023263"/>
    </source>
</evidence>
<evidence type="ECO:0000256" key="6">
    <source>
        <dbReference type="ARBA" id="ARBA00074099"/>
    </source>
</evidence>
<dbReference type="FunFam" id="2.60.40.1090:FF:000001">
    <property type="entry name" value="Type-1 fimbrial major subunit"/>
    <property type="match status" value="1"/>
</dbReference>
<comment type="subcellular location">
    <subcellularLocation>
        <location evidence="1">Fimbrium</location>
    </subcellularLocation>
</comment>
<organism evidence="9 10">
    <name type="scientific">Klebsiella pneumoniae</name>
    <dbReference type="NCBI Taxonomy" id="573"/>
    <lineage>
        <taxon>Bacteria</taxon>
        <taxon>Pseudomonadati</taxon>
        <taxon>Pseudomonadota</taxon>
        <taxon>Gammaproteobacteria</taxon>
        <taxon>Enterobacterales</taxon>
        <taxon>Enterobacteriaceae</taxon>
        <taxon>Klebsiella/Raoultella group</taxon>
        <taxon>Klebsiella</taxon>
        <taxon>Klebsiella pneumoniae complex</taxon>
    </lineage>
</organism>
<evidence type="ECO:0000256" key="2">
    <source>
        <dbReference type="ARBA" id="ARBA00006671"/>
    </source>
</evidence>
<dbReference type="InterPro" id="IPR050263">
    <property type="entry name" value="Bact_Fimbrial_Adh_Pro"/>
</dbReference>
<proteinExistence type="inferred from homology"/>
<dbReference type="NCBIfam" id="NF011741">
    <property type="entry name" value="PRK15194.1"/>
    <property type="match status" value="1"/>
</dbReference>
<evidence type="ECO:0000256" key="1">
    <source>
        <dbReference type="ARBA" id="ARBA00004561"/>
    </source>
</evidence>
<dbReference type="PANTHER" id="PTHR33420">
    <property type="entry name" value="FIMBRIAL SUBUNIT ELFA-RELATED"/>
    <property type="match status" value="1"/>
</dbReference>
<dbReference type="SUPFAM" id="SSF49401">
    <property type="entry name" value="Bacterial adhesins"/>
    <property type="match status" value="1"/>
</dbReference>
<dbReference type="GO" id="GO:0009289">
    <property type="term" value="C:pilus"/>
    <property type="evidence" value="ECO:0007669"/>
    <property type="project" value="UniProtKB-SubCell"/>
</dbReference>
<dbReference type="AlphaFoldDB" id="A0ABD7NNS8"/>
<protein>
    <recommendedName>
        <fullName evidence="6">Fimbrial subunit type 1</fullName>
    </recommendedName>
</protein>
<dbReference type="InterPro" id="IPR036937">
    <property type="entry name" value="Adhesion_dom_fimbrial_sf"/>
</dbReference>
<dbReference type="GO" id="GO:0007155">
    <property type="term" value="P:cell adhesion"/>
    <property type="evidence" value="ECO:0007669"/>
    <property type="project" value="UniProtKB-ARBA"/>
</dbReference>
<feature type="chain" id="PRO_5044841160" description="Fimbrial subunit type 1" evidence="7">
    <location>
        <begin position="32"/>
        <end position="190"/>
    </location>
</feature>
<name>A0ABD7NNS8_KLEPN</name>
<evidence type="ECO:0000313" key="9">
    <source>
        <dbReference type="EMBL" id="SVS26129.1"/>
    </source>
</evidence>
<dbReference type="PANTHER" id="PTHR33420:SF12">
    <property type="entry name" value="FIMBRIN-LIKE PROTEIN FIMI-RELATED"/>
    <property type="match status" value="1"/>
</dbReference>
<reference evidence="9 10" key="1">
    <citation type="submission" date="2018-08" db="EMBL/GenBank/DDBJ databases">
        <authorList>
            <consortium name="Pathogen Informatics"/>
        </authorList>
    </citation>
    <scope>NUCLEOTIDE SEQUENCE [LARGE SCALE GENOMIC DNA]</scope>
    <source>
        <strain evidence="9 10">EuSCAPE_GR114</strain>
    </source>
</reference>
<sequence length="190" mass="19438">MLYQKEKCMKIKTLAVITMSVLSLGSVAANAATVSVQGGDVHFRGSVVNAACAVSADTINQTVQMGQVRAADLSAKGDVSDAKDFQIKLLDCDTSVASTAAFAFSGVAVDSANPTVLALQGSAAGAAKNVGVQILDYRKQALNLDGATFSSASTLINGTNVIPFQARYYATGAAAAGTADADATFKIQYQ</sequence>
<accession>A0ABD7NNS8</accession>
<feature type="signal peptide" evidence="7">
    <location>
        <begin position="1"/>
        <end position="31"/>
    </location>
</feature>
<dbReference type="InterPro" id="IPR008966">
    <property type="entry name" value="Adhesion_dom_sf"/>
</dbReference>
<evidence type="ECO:0000259" key="8">
    <source>
        <dbReference type="Pfam" id="PF00419"/>
    </source>
</evidence>
<keyword evidence="4" id="KW-1015">Disulfide bond</keyword>
<dbReference type="Gene3D" id="2.60.40.1090">
    <property type="entry name" value="Fimbrial-type adhesion domain"/>
    <property type="match status" value="1"/>
</dbReference>
<evidence type="ECO:0000256" key="4">
    <source>
        <dbReference type="ARBA" id="ARBA00023157"/>
    </source>
</evidence>
<dbReference type="InterPro" id="IPR000259">
    <property type="entry name" value="Adhesion_dom_fimbrial"/>
</dbReference>
<feature type="domain" description="Fimbrial-type adhesion" evidence="8">
    <location>
        <begin position="41"/>
        <end position="190"/>
    </location>
</feature>
<dbReference type="Proteomes" id="UP000259497">
    <property type="component" value="Unassembled WGS sequence"/>
</dbReference>
<evidence type="ECO:0000256" key="7">
    <source>
        <dbReference type="SAM" id="SignalP"/>
    </source>
</evidence>
<comment type="similarity">
    <text evidence="2">Belongs to the fimbrial protein family.</text>
</comment>
<dbReference type="Pfam" id="PF00419">
    <property type="entry name" value="Fimbrial"/>
    <property type="match status" value="1"/>
</dbReference>
<evidence type="ECO:0000256" key="3">
    <source>
        <dbReference type="ARBA" id="ARBA00022729"/>
    </source>
</evidence>